<name>A0A6A6SFR9_9PLEO</name>
<keyword evidence="3" id="KW-1185">Reference proteome</keyword>
<gene>
    <name evidence="2" type="ORF">P280DRAFT_464822</name>
</gene>
<protein>
    <submittedName>
        <fullName evidence="2">Uncharacterized protein</fullName>
    </submittedName>
</protein>
<sequence>MTLPPNANSSPTGTAIRNFGRPATHDPTTMSKCSSTSLGKRPVQPNEPVYTKPFDQRRPLGGGAEKDIFRYFKIFPAEEAAFLTSFATKRPMNAYISHDDGGTLIFRISSANLSELAVMGISGTNCAVPDPDAQWLQVCDREGVSWLTQFRYTDFTNVPSELYDTTGNLMTTMGRIGQYGPSGLSVSDYVKRQSQRGGLE</sequence>
<dbReference type="OrthoDB" id="3793592at2759"/>
<dbReference type="AlphaFoldDB" id="A0A6A6SFR9"/>
<dbReference type="EMBL" id="MU006776">
    <property type="protein sequence ID" value="KAF2646619.1"/>
    <property type="molecule type" value="Genomic_DNA"/>
</dbReference>
<dbReference type="Proteomes" id="UP000799753">
    <property type="component" value="Unassembled WGS sequence"/>
</dbReference>
<reference evidence="2" key="1">
    <citation type="journal article" date="2020" name="Stud. Mycol.">
        <title>101 Dothideomycetes genomes: a test case for predicting lifestyles and emergence of pathogens.</title>
        <authorList>
            <person name="Haridas S."/>
            <person name="Albert R."/>
            <person name="Binder M."/>
            <person name="Bloem J."/>
            <person name="Labutti K."/>
            <person name="Salamov A."/>
            <person name="Andreopoulos B."/>
            <person name="Baker S."/>
            <person name="Barry K."/>
            <person name="Bills G."/>
            <person name="Bluhm B."/>
            <person name="Cannon C."/>
            <person name="Castanera R."/>
            <person name="Culley D."/>
            <person name="Daum C."/>
            <person name="Ezra D."/>
            <person name="Gonzalez J."/>
            <person name="Henrissat B."/>
            <person name="Kuo A."/>
            <person name="Liang C."/>
            <person name="Lipzen A."/>
            <person name="Lutzoni F."/>
            <person name="Magnuson J."/>
            <person name="Mondo S."/>
            <person name="Nolan M."/>
            <person name="Ohm R."/>
            <person name="Pangilinan J."/>
            <person name="Park H.-J."/>
            <person name="Ramirez L."/>
            <person name="Alfaro M."/>
            <person name="Sun H."/>
            <person name="Tritt A."/>
            <person name="Yoshinaga Y."/>
            <person name="Zwiers L.-H."/>
            <person name="Turgeon B."/>
            <person name="Goodwin S."/>
            <person name="Spatafora J."/>
            <person name="Crous P."/>
            <person name="Grigoriev I."/>
        </authorList>
    </citation>
    <scope>NUCLEOTIDE SEQUENCE</scope>
    <source>
        <strain evidence="2">CBS 473.64</strain>
    </source>
</reference>
<organism evidence="2 3">
    <name type="scientific">Massarina eburnea CBS 473.64</name>
    <dbReference type="NCBI Taxonomy" id="1395130"/>
    <lineage>
        <taxon>Eukaryota</taxon>
        <taxon>Fungi</taxon>
        <taxon>Dikarya</taxon>
        <taxon>Ascomycota</taxon>
        <taxon>Pezizomycotina</taxon>
        <taxon>Dothideomycetes</taxon>
        <taxon>Pleosporomycetidae</taxon>
        <taxon>Pleosporales</taxon>
        <taxon>Massarineae</taxon>
        <taxon>Massarinaceae</taxon>
        <taxon>Massarina</taxon>
    </lineage>
</organism>
<accession>A0A6A6SFR9</accession>
<proteinExistence type="predicted"/>
<feature type="compositionally biased region" description="Polar residues" evidence="1">
    <location>
        <begin position="26"/>
        <end position="38"/>
    </location>
</feature>
<evidence type="ECO:0000313" key="2">
    <source>
        <dbReference type="EMBL" id="KAF2646619.1"/>
    </source>
</evidence>
<evidence type="ECO:0000256" key="1">
    <source>
        <dbReference type="SAM" id="MobiDB-lite"/>
    </source>
</evidence>
<evidence type="ECO:0000313" key="3">
    <source>
        <dbReference type="Proteomes" id="UP000799753"/>
    </source>
</evidence>
<feature type="compositionally biased region" description="Polar residues" evidence="1">
    <location>
        <begin position="1"/>
        <end position="15"/>
    </location>
</feature>
<feature type="region of interest" description="Disordered" evidence="1">
    <location>
        <begin position="1"/>
        <end position="58"/>
    </location>
</feature>